<accession>A0A3N4VC39</accession>
<proteinExistence type="predicted"/>
<evidence type="ECO:0000256" key="1">
    <source>
        <dbReference type="SAM" id="MobiDB-lite"/>
    </source>
</evidence>
<feature type="region of interest" description="Disordered" evidence="1">
    <location>
        <begin position="97"/>
        <end position="144"/>
    </location>
</feature>
<feature type="region of interest" description="Disordered" evidence="1">
    <location>
        <begin position="17"/>
        <end position="78"/>
    </location>
</feature>
<dbReference type="RefSeq" id="WP_123770818.1">
    <property type="nucleotide sequence ID" value="NZ_RKQN01000003.1"/>
</dbReference>
<dbReference type="Proteomes" id="UP000269708">
    <property type="component" value="Unassembled WGS sequence"/>
</dbReference>
<feature type="compositionally biased region" description="Pro residues" evidence="1">
    <location>
        <begin position="33"/>
        <end position="43"/>
    </location>
</feature>
<protein>
    <submittedName>
        <fullName evidence="3">Uncharacterized protein</fullName>
    </submittedName>
</protein>
<keyword evidence="2" id="KW-0732">Signal</keyword>
<evidence type="ECO:0000256" key="2">
    <source>
        <dbReference type="SAM" id="SignalP"/>
    </source>
</evidence>
<organism evidence="3 4">
    <name type="scientific">Vulcaniibacterium tengchongense</name>
    <dbReference type="NCBI Taxonomy" id="1273429"/>
    <lineage>
        <taxon>Bacteria</taxon>
        <taxon>Pseudomonadati</taxon>
        <taxon>Pseudomonadota</taxon>
        <taxon>Gammaproteobacteria</taxon>
        <taxon>Lysobacterales</taxon>
        <taxon>Lysobacteraceae</taxon>
        <taxon>Vulcaniibacterium</taxon>
    </lineage>
</organism>
<gene>
    <name evidence="3" type="ORF">EDC50_2507</name>
</gene>
<evidence type="ECO:0000313" key="4">
    <source>
        <dbReference type="Proteomes" id="UP000269708"/>
    </source>
</evidence>
<feature type="chain" id="PRO_5017955687" evidence="2">
    <location>
        <begin position="22"/>
        <end position="144"/>
    </location>
</feature>
<name>A0A3N4VC39_9GAMM</name>
<comment type="caution">
    <text evidence="3">The sequence shown here is derived from an EMBL/GenBank/DDBJ whole genome shotgun (WGS) entry which is preliminary data.</text>
</comment>
<keyword evidence="4" id="KW-1185">Reference proteome</keyword>
<feature type="signal peptide" evidence="2">
    <location>
        <begin position="1"/>
        <end position="21"/>
    </location>
</feature>
<reference evidence="3 4" key="1">
    <citation type="submission" date="2018-11" db="EMBL/GenBank/DDBJ databases">
        <title>Genomic Encyclopedia of Type Strains, Phase IV (KMG-IV): sequencing the most valuable type-strain genomes for metagenomic binning, comparative biology and taxonomic classification.</title>
        <authorList>
            <person name="Goeker M."/>
        </authorList>
    </citation>
    <scope>NUCLEOTIDE SEQUENCE [LARGE SCALE GENOMIC DNA]</scope>
    <source>
        <strain evidence="3 4">DSM 25623</strain>
    </source>
</reference>
<evidence type="ECO:0000313" key="3">
    <source>
        <dbReference type="EMBL" id="RPE77241.1"/>
    </source>
</evidence>
<dbReference type="EMBL" id="RKQN01000003">
    <property type="protein sequence ID" value="RPE77241.1"/>
    <property type="molecule type" value="Genomic_DNA"/>
</dbReference>
<sequence>MNRSASFVLLSLALAAAPAAAQGTRPPTLGNPSPVPTLSPPPSSGVVTRDPTGRSPNQLGRQLESASRRVQADGIGNQIRQREAQIQADSLRIEQQRAVRDPAESELLRVQDQQRRQDYQRWRDQKQRERQRLESEPPPAADER</sequence>
<dbReference type="AlphaFoldDB" id="A0A3N4VC39"/>